<sequence>MRDSRSIRGPRPVIPADHADPPGPPNLSALPIRRLGGPSGDPAARRIRRSVWRVRAAPSTRGPRRIVPADNADNADHADRSDRPNLTAWSDTLAWRTCRRAA</sequence>
<accession>A0ABP9HIM6</accession>
<evidence type="ECO:0000313" key="3">
    <source>
        <dbReference type="Proteomes" id="UP001500466"/>
    </source>
</evidence>
<dbReference type="EMBL" id="BAABHS010000014">
    <property type="protein sequence ID" value="GAA4971840.1"/>
    <property type="molecule type" value="Genomic_DNA"/>
</dbReference>
<dbReference type="Proteomes" id="UP001500466">
    <property type="component" value="Unassembled WGS sequence"/>
</dbReference>
<protein>
    <submittedName>
        <fullName evidence="2">Uncharacterized protein</fullName>
    </submittedName>
</protein>
<comment type="caution">
    <text evidence="2">The sequence shown here is derived from an EMBL/GenBank/DDBJ whole genome shotgun (WGS) entry which is preliminary data.</text>
</comment>
<gene>
    <name evidence="2" type="ORF">GCM10023205_42290</name>
</gene>
<feature type="region of interest" description="Disordered" evidence="1">
    <location>
        <begin position="1"/>
        <end position="85"/>
    </location>
</feature>
<evidence type="ECO:0000313" key="2">
    <source>
        <dbReference type="EMBL" id="GAA4971840.1"/>
    </source>
</evidence>
<name>A0ABP9HIM6_9ACTN</name>
<reference evidence="3" key="1">
    <citation type="journal article" date="2019" name="Int. J. Syst. Evol. Microbiol.">
        <title>The Global Catalogue of Microorganisms (GCM) 10K type strain sequencing project: providing services to taxonomists for standard genome sequencing and annotation.</title>
        <authorList>
            <consortium name="The Broad Institute Genomics Platform"/>
            <consortium name="The Broad Institute Genome Sequencing Center for Infectious Disease"/>
            <person name="Wu L."/>
            <person name="Ma J."/>
        </authorList>
    </citation>
    <scope>NUCLEOTIDE SEQUENCE [LARGE SCALE GENOMIC DNA]</scope>
    <source>
        <strain evidence="3">JCM 17986</strain>
    </source>
</reference>
<keyword evidence="3" id="KW-1185">Reference proteome</keyword>
<organism evidence="2 3">
    <name type="scientific">Yinghuangia aomiensis</name>
    <dbReference type="NCBI Taxonomy" id="676205"/>
    <lineage>
        <taxon>Bacteria</taxon>
        <taxon>Bacillati</taxon>
        <taxon>Actinomycetota</taxon>
        <taxon>Actinomycetes</taxon>
        <taxon>Kitasatosporales</taxon>
        <taxon>Streptomycetaceae</taxon>
        <taxon>Yinghuangia</taxon>
    </lineage>
</organism>
<evidence type="ECO:0000256" key="1">
    <source>
        <dbReference type="SAM" id="MobiDB-lite"/>
    </source>
</evidence>
<feature type="compositionally biased region" description="Basic and acidic residues" evidence="1">
    <location>
        <begin position="74"/>
        <end position="83"/>
    </location>
</feature>
<proteinExistence type="predicted"/>